<gene>
    <name evidence="1" type="ORF">NCTC11224_03500</name>
</gene>
<dbReference type="RefSeq" id="WP_044910910.1">
    <property type="nucleotide sequence ID" value="NZ_JAIWZC010000002.1"/>
</dbReference>
<dbReference type="Proteomes" id="UP000251853">
    <property type="component" value="Unassembled WGS sequence"/>
</dbReference>
<sequence>MGDTEQNTEQFWRKDNIIYEMGGHWNDYMEHPSNSCFRLPQPIAICKKNDNTDEIKVVVD</sequence>
<protein>
    <submittedName>
        <fullName evidence="1">Uncharacterized protein</fullName>
    </submittedName>
</protein>
<evidence type="ECO:0000313" key="2">
    <source>
        <dbReference type="Proteomes" id="UP000251853"/>
    </source>
</evidence>
<dbReference type="AlphaFoldDB" id="A0A2X2U8C2"/>
<accession>A0A2X2U8C2</accession>
<evidence type="ECO:0000313" key="1">
    <source>
        <dbReference type="EMBL" id="SQB14452.1"/>
    </source>
</evidence>
<dbReference type="EMBL" id="UAVW01000015">
    <property type="protein sequence ID" value="SQB14452.1"/>
    <property type="molecule type" value="Genomic_DNA"/>
</dbReference>
<proteinExistence type="predicted"/>
<name>A0A2X2U8C2_9FIRM</name>
<keyword evidence="2" id="KW-1185">Reference proteome</keyword>
<organism evidence="1 2">
    <name type="scientific">Enterocloster clostridioformis</name>
    <dbReference type="NCBI Taxonomy" id="1531"/>
    <lineage>
        <taxon>Bacteria</taxon>
        <taxon>Bacillati</taxon>
        <taxon>Bacillota</taxon>
        <taxon>Clostridia</taxon>
        <taxon>Lachnospirales</taxon>
        <taxon>Lachnospiraceae</taxon>
        <taxon>Enterocloster</taxon>
    </lineage>
</organism>
<reference evidence="1 2" key="1">
    <citation type="submission" date="2018-06" db="EMBL/GenBank/DDBJ databases">
        <authorList>
            <consortium name="Pathogen Informatics"/>
            <person name="Doyle S."/>
        </authorList>
    </citation>
    <scope>NUCLEOTIDE SEQUENCE [LARGE SCALE GENOMIC DNA]</scope>
    <source>
        <strain evidence="1 2">NCTC11224</strain>
    </source>
</reference>